<gene>
    <name evidence="2" type="ORF">PVLDE_1404900</name>
</gene>
<dbReference type="VEuPathDB" id="PlasmoDB:PVLDE_1404900"/>
<organism evidence="2 3">
    <name type="scientific">Plasmodium vinckei lentum</name>
    <dbReference type="NCBI Taxonomy" id="138297"/>
    <lineage>
        <taxon>Eukaryota</taxon>
        <taxon>Sar</taxon>
        <taxon>Alveolata</taxon>
        <taxon>Apicomplexa</taxon>
        <taxon>Aconoidasida</taxon>
        <taxon>Haemosporida</taxon>
        <taxon>Plasmodiidae</taxon>
        <taxon>Plasmodium</taxon>
        <taxon>Plasmodium (Vinckeia)</taxon>
    </lineage>
</organism>
<evidence type="ECO:0000313" key="3">
    <source>
        <dbReference type="Proteomes" id="UP000515308"/>
    </source>
</evidence>
<dbReference type="EMBL" id="LR865376">
    <property type="protein sequence ID" value="CAD2105456.1"/>
    <property type="molecule type" value="Genomic_DNA"/>
</dbReference>
<feature type="region of interest" description="Disordered" evidence="1">
    <location>
        <begin position="476"/>
        <end position="502"/>
    </location>
</feature>
<dbReference type="AlphaFoldDB" id="A0A6V7T008"/>
<accession>A0A6V7T008</accession>
<feature type="region of interest" description="Disordered" evidence="1">
    <location>
        <begin position="395"/>
        <end position="416"/>
    </location>
</feature>
<evidence type="ECO:0000313" key="2">
    <source>
        <dbReference type="EMBL" id="CAD2105456.1"/>
    </source>
</evidence>
<evidence type="ECO:0000256" key="1">
    <source>
        <dbReference type="SAM" id="MobiDB-lite"/>
    </source>
</evidence>
<feature type="compositionally biased region" description="Acidic residues" evidence="1">
    <location>
        <begin position="478"/>
        <end position="488"/>
    </location>
</feature>
<dbReference type="Proteomes" id="UP000515308">
    <property type="component" value="Chromosome PVLDE_14"/>
</dbReference>
<feature type="compositionally biased region" description="Polar residues" evidence="1">
    <location>
        <begin position="406"/>
        <end position="415"/>
    </location>
</feature>
<protein>
    <submittedName>
        <fullName evidence="2">Asparagine/aspartate rich protein, putative</fullName>
    </submittedName>
</protein>
<proteinExistence type="predicted"/>
<reference evidence="2 3" key="1">
    <citation type="submission" date="2020-08" db="EMBL/GenBank/DDBJ databases">
        <authorList>
            <person name="Ramaprasad A."/>
        </authorList>
    </citation>
    <scope>NUCLEOTIDE SEQUENCE [LARGE SCALE GENOMIC DNA]</scope>
</reference>
<sequence length="1032" mass="122383">MKKKRGKNRVDSKKKNTIKSDVLNIKYWRNINTATEMNKIYWILYNEILINIFYKNINYVSCNNLIETLLLHTPAAIQHFISISLIIISFQVMNEVFIKEISKSYVQFIFSKFSPEQVRRYFNNIFEKIYINIQNESYPINKDAHLHDRVKLSSHFTQSEYLPKENDNFSIPNYMNTNSQKNFVSNDGSEFSKNGDEKIGNYNTFNNDGSLDGSNDKIDEHGNLKNKEVFGKVYTNQSSSVSGYSDGDNMNSNEIEEIKNAILKNKIICANIKKKECYSYTCEKDVCLNKNKTVYNNEENDCDDCCLYDEFFNNYYPYLYNKKSSSKWGSFHVLYKEKFSEKNSKQNNQKSLKKNKNVMKRDFNYIINNRSDNVQEQTPKDQSYLENKLKHVNTDNSKSMYYPNGERSNSITESPTLHKRDDIKKMKNFMKILKIVFTLILMKYTNLNINDKIYDKFDNYNNFSDESFDSSKTIRAYEEEENENEEENNNSSEKIKQKDENENIDENYTTSSLNVLNEILDVNELIKDLKKKKKKKKNIQNKYANNFFVNFFNKAMQKEQNKRDGLELEKKTGLQTSYTNGTIEHSGNKNGNYNDDEKDHVISTANLFIDPHDLKNVNISEHLDKMDENKEEVVEENKINKNNENEDNYYNNENFLYYNNNGESSSGAEKMRYKKKNTISKLLFSRFDDHTSNRNDKNSKNKSKNDNINFLKFKDSNKIQRYNMLLRRNDLSSQFFYNIRKLYSYVYNILDFIPIYVIQNILLHYQKSYKNVNHYYYYDEQNDGINNLFNSYNEESEYEYTRYSSSYFNTDKWKRQYEKYKNNNEYERIYSKKESDYDTSSCSFDKKWDKYSASHNESKMGSNFSYDMKNSGANNINEYVDPLGATSKNSSFTNKLGSSIFSHNFLFDEKYKSTEKENNSENRNSYFANKKMKTNHSDCASDAYIRCSSQFTKNTNKGESSFKMKFTNEENNYNDVKGVRGNINQFYNNIQDEKDILGIKKIFFIFYKYLKKNNFIDCNFGEQNKKENEIDT</sequence>
<name>A0A6V7T008_PLAVN</name>